<sequence length="585" mass="62734">MKAQALLPALVAATAVGAVPYNLYDAFADANQPFSEAFVSYSIEFSSFPDFAGNNSSPNTYSDNLLNNIGDLHGTKPYIRVGGNTQDYALYNASLDYALNGTFDYARSPDYPTTIYIGPSYFESYNQWPNVKFSHGLNLGLGANNSAGWQTLYDSVPLACKALGPDKLYVWEYGNEPDLFAVSSQGPVRPPTWNESTYVSQWINGTHEILARIEEACPDLLDQSLYGYMAPSFSRANSPLRPSVTWADGIDQDDDIKLFSTHNYISGATSPGVTLQGTLMNHTRTMSSVDAHVAEYNTVFPNGDGIPLIFGECNSLYNQGKPGLSNAFGAALWGIDFNLYSASVGVKRVHMHMGTNYRYGAWQPIETANASIGTKPPYYGSIAVAAFLGNTVVTPVSVASIPLSTDAEAAYTAYSVASGVLLRTIVINMNGYNTTVDGSGLGEATDIPVRVSRTYTFDVTGGNLSAGDQVAVQRLYANGSDAITGITWDGWSYNYELDYGRPVRLDNVTIGEYVIVSENGTVNVSVPDSSAALLVFTGNGTGSEGGNATTSSVVRRAFTGRGAGRSEMGWIPVWVVLGALGWGLL</sequence>
<feature type="signal peptide" evidence="1">
    <location>
        <begin position="1"/>
        <end position="18"/>
    </location>
</feature>
<evidence type="ECO:0000256" key="1">
    <source>
        <dbReference type="SAM" id="SignalP"/>
    </source>
</evidence>
<dbReference type="PANTHER" id="PTHR36183">
    <property type="entry name" value="BETA-GLUCURONIDASE"/>
    <property type="match status" value="1"/>
</dbReference>
<dbReference type="InterPro" id="IPR031728">
    <property type="entry name" value="GlcAase_C"/>
</dbReference>
<dbReference type="Pfam" id="PF16862">
    <property type="entry name" value="Glyco_hydro_79C"/>
    <property type="match status" value="1"/>
</dbReference>
<proteinExistence type="predicted"/>
<keyword evidence="1" id="KW-0732">Signal</keyword>
<accession>A0A194VCJ2</accession>
<feature type="domain" description="Beta-glucuronidase C-terminal" evidence="2">
    <location>
        <begin position="410"/>
        <end position="533"/>
    </location>
</feature>
<feature type="chain" id="PRO_5008266385" evidence="1">
    <location>
        <begin position="19"/>
        <end position="585"/>
    </location>
</feature>
<dbReference type="OrthoDB" id="2796951at2759"/>
<protein>
    <submittedName>
        <fullName evidence="3">Beta-glucuronidase</fullName>
    </submittedName>
</protein>
<dbReference type="Proteomes" id="UP000078576">
    <property type="component" value="Unassembled WGS sequence"/>
</dbReference>
<gene>
    <name evidence="3" type="ORF">VP1G_08663</name>
</gene>
<reference evidence="4" key="1">
    <citation type="submission" date="2014-12" db="EMBL/GenBank/DDBJ databases">
        <title>Genome Sequence of Valsa Canker Pathogens Uncovers a Specific Adaption of Colonization on Woody Bark.</title>
        <authorList>
            <person name="Yin Z."/>
            <person name="Liu H."/>
            <person name="Gao X."/>
            <person name="Li Z."/>
            <person name="Song N."/>
            <person name="Ke X."/>
            <person name="Dai Q."/>
            <person name="Wu Y."/>
            <person name="Sun Y."/>
            <person name="Xu J.-R."/>
            <person name="Kang Z.K."/>
            <person name="Wang L."/>
            <person name="Huang L."/>
        </authorList>
    </citation>
    <scope>NUCLEOTIDE SEQUENCE [LARGE SCALE GENOMIC DNA]</scope>
    <source>
        <strain evidence="4">SXYL134</strain>
    </source>
</reference>
<dbReference type="Gene3D" id="3.20.20.80">
    <property type="entry name" value="Glycosidases"/>
    <property type="match status" value="1"/>
</dbReference>
<dbReference type="EMBL" id="KN714778">
    <property type="protein sequence ID" value="KUI61496.1"/>
    <property type="molecule type" value="Genomic_DNA"/>
</dbReference>
<dbReference type="PANTHER" id="PTHR36183:SF2">
    <property type="entry name" value="BETA-GLUCURONIDASE C-TERMINAL DOMAIN-CONTAINING PROTEIN"/>
    <property type="match status" value="1"/>
</dbReference>
<dbReference type="InterPro" id="IPR017853">
    <property type="entry name" value="GH"/>
</dbReference>
<dbReference type="AlphaFoldDB" id="A0A194VCJ2"/>
<dbReference type="SUPFAM" id="SSF51445">
    <property type="entry name" value="(Trans)glycosidases"/>
    <property type="match status" value="1"/>
</dbReference>
<evidence type="ECO:0000313" key="3">
    <source>
        <dbReference type="EMBL" id="KUI61496.1"/>
    </source>
</evidence>
<organism evidence="3 4">
    <name type="scientific">Cytospora mali</name>
    <name type="common">Apple Valsa canker fungus</name>
    <name type="synonym">Valsa mali</name>
    <dbReference type="NCBI Taxonomy" id="578113"/>
    <lineage>
        <taxon>Eukaryota</taxon>
        <taxon>Fungi</taxon>
        <taxon>Dikarya</taxon>
        <taxon>Ascomycota</taxon>
        <taxon>Pezizomycotina</taxon>
        <taxon>Sordariomycetes</taxon>
        <taxon>Sordariomycetidae</taxon>
        <taxon>Diaporthales</taxon>
        <taxon>Cytosporaceae</taxon>
        <taxon>Cytospora</taxon>
    </lineage>
</organism>
<dbReference type="InterPro" id="IPR052974">
    <property type="entry name" value="GH79_Enzymes"/>
</dbReference>
<keyword evidence="4" id="KW-1185">Reference proteome</keyword>
<name>A0A194VCJ2_CYTMA</name>
<evidence type="ECO:0000259" key="2">
    <source>
        <dbReference type="Pfam" id="PF16862"/>
    </source>
</evidence>
<evidence type="ECO:0000313" key="4">
    <source>
        <dbReference type="Proteomes" id="UP000078576"/>
    </source>
</evidence>